<evidence type="ECO:0000256" key="1">
    <source>
        <dbReference type="SAM" id="MobiDB-lite"/>
    </source>
</evidence>
<feature type="compositionally biased region" description="Basic and acidic residues" evidence="1">
    <location>
        <begin position="1"/>
        <end position="30"/>
    </location>
</feature>
<protein>
    <submittedName>
        <fullName evidence="2">Uncharacterized protein</fullName>
    </submittedName>
</protein>
<evidence type="ECO:0000313" key="3">
    <source>
        <dbReference type="Proteomes" id="UP001234178"/>
    </source>
</evidence>
<feature type="region of interest" description="Disordered" evidence="1">
    <location>
        <begin position="89"/>
        <end position="111"/>
    </location>
</feature>
<feature type="region of interest" description="Disordered" evidence="1">
    <location>
        <begin position="1"/>
        <end position="36"/>
    </location>
</feature>
<gene>
    <name evidence="2" type="ORF">OUZ56_009556</name>
</gene>
<sequence>MVEEHRGTNKWVDPSDVKETGGRLRQDDPGYRNVNGPSVRILKAGMGRYLRRQLNEKIWDLGRSISVIFHLVGSPSSYKGFSYWSEHQHTHKSRSRRMENESFSPQEGKPILRGKISIVKQSGVYDSGLRS</sequence>
<proteinExistence type="predicted"/>
<name>A0ABR0AGC7_9CRUS</name>
<evidence type="ECO:0000313" key="2">
    <source>
        <dbReference type="EMBL" id="KAK4024169.1"/>
    </source>
</evidence>
<reference evidence="2 3" key="1">
    <citation type="journal article" date="2023" name="Nucleic Acids Res.">
        <title>The hologenome of Daphnia magna reveals possible DNA methylation and microbiome-mediated evolution of the host genome.</title>
        <authorList>
            <person name="Chaturvedi A."/>
            <person name="Li X."/>
            <person name="Dhandapani V."/>
            <person name="Marshall H."/>
            <person name="Kissane S."/>
            <person name="Cuenca-Cambronero M."/>
            <person name="Asole G."/>
            <person name="Calvet F."/>
            <person name="Ruiz-Romero M."/>
            <person name="Marangio P."/>
            <person name="Guigo R."/>
            <person name="Rago D."/>
            <person name="Mirbahai L."/>
            <person name="Eastwood N."/>
            <person name="Colbourne J.K."/>
            <person name="Zhou J."/>
            <person name="Mallon E."/>
            <person name="Orsini L."/>
        </authorList>
    </citation>
    <scope>NUCLEOTIDE SEQUENCE [LARGE SCALE GENOMIC DNA]</scope>
    <source>
        <strain evidence="2">LRV0_1</strain>
    </source>
</reference>
<accession>A0ABR0AGC7</accession>
<dbReference type="EMBL" id="JAOYFB010000037">
    <property type="protein sequence ID" value="KAK4024169.1"/>
    <property type="molecule type" value="Genomic_DNA"/>
</dbReference>
<dbReference type="Proteomes" id="UP001234178">
    <property type="component" value="Unassembled WGS sequence"/>
</dbReference>
<organism evidence="2 3">
    <name type="scientific">Daphnia magna</name>
    <dbReference type="NCBI Taxonomy" id="35525"/>
    <lineage>
        <taxon>Eukaryota</taxon>
        <taxon>Metazoa</taxon>
        <taxon>Ecdysozoa</taxon>
        <taxon>Arthropoda</taxon>
        <taxon>Crustacea</taxon>
        <taxon>Branchiopoda</taxon>
        <taxon>Diplostraca</taxon>
        <taxon>Cladocera</taxon>
        <taxon>Anomopoda</taxon>
        <taxon>Daphniidae</taxon>
        <taxon>Daphnia</taxon>
    </lineage>
</organism>
<keyword evidence="3" id="KW-1185">Reference proteome</keyword>
<comment type="caution">
    <text evidence="2">The sequence shown here is derived from an EMBL/GenBank/DDBJ whole genome shotgun (WGS) entry which is preliminary data.</text>
</comment>